<sequence>MKRSVADIFSDIALFFIRPIVYVLMRREIKIIHEGPVIKQSHKPFILISNHFNTWDAFVVSRHMKKNIRFVATEIAFLDFSKKIGMKHLARAIMKRVGKHEYKATKRIFNALKQGYAIGLFPEGDNTFYGETLDIYTSTGKLLKRTGVDVILIKQQGGYISQPRWADYFSTRGILHTKTSTLFTVDELKQLSVADINKRVKAAIYNNDYEWQKEQMIDFRRKKRAEGIERLVYYCNNCGGILTVHGEGHDIVCDDCGTIGTINEYEFIEGNTFDNLVDYNHFQYQHIDKVIASEFSFPVTFNIVNTAKLKNKSYGTYTVYYKDQTITVSNGMDTHVFELEYIKYPVNTMRHSFSFDYEGVTYNFTDIRHQFVLYEMCRYLNGSYKE</sequence>
<keyword evidence="2" id="KW-0808">Transferase</keyword>
<name>A0A7L7KUI0_9MOLU</name>
<dbReference type="AlphaFoldDB" id="A0A7L7KUI0"/>
<evidence type="ECO:0000313" key="3">
    <source>
        <dbReference type="Proteomes" id="UP000514720"/>
    </source>
</evidence>
<dbReference type="GO" id="GO:0016746">
    <property type="term" value="F:acyltransferase activity"/>
    <property type="evidence" value="ECO:0007669"/>
    <property type="project" value="UniProtKB-KW"/>
</dbReference>
<protein>
    <submittedName>
        <fullName evidence="2">1-acyl-sn-glycerol-3-phosphate acyltransferase</fullName>
    </submittedName>
</protein>
<keyword evidence="3" id="KW-1185">Reference proteome</keyword>
<dbReference type="SUPFAM" id="SSF69593">
    <property type="entry name" value="Glycerol-3-phosphate (1)-acyltransferase"/>
    <property type="match status" value="1"/>
</dbReference>
<dbReference type="Pfam" id="PF01553">
    <property type="entry name" value="Acyltransferase"/>
    <property type="match status" value="1"/>
</dbReference>
<gene>
    <name evidence="2" type="ORF">G4Z02_07825</name>
</gene>
<dbReference type="CDD" id="cd07989">
    <property type="entry name" value="LPLAT_AGPAT-like"/>
    <property type="match status" value="1"/>
</dbReference>
<organism evidence="2 3">
    <name type="scientific">Candidatus Xianfuyuplasma coldseepsis</name>
    <dbReference type="NCBI Taxonomy" id="2782163"/>
    <lineage>
        <taxon>Bacteria</taxon>
        <taxon>Bacillati</taxon>
        <taxon>Mycoplasmatota</taxon>
        <taxon>Mollicutes</taxon>
        <taxon>Candidatus Izemoplasmatales</taxon>
        <taxon>Candidatus Izemoplasmataceae</taxon>
        <taxon>Candidatus Xianfuyuplasma</taxon>
    </lineage>
</organism>
<dbReference type="SMART" id="SM00563">
    <property type="entry name" value="PlsC"/>
    <property type="match status" value="1"/>
</dbReference>
<dbReference type="RefSeq" id="WP_258877457.1">
    <property type="nucleotide sequence ID" value="NZ_CP048914.1"/>
</dbReference>
<dbReference type="KEGG" id="xcl:G4Z02_07825"/>
<dbReference type="EMBL" id="CP048914">
    <property type="protein sequence ID" value="QMS85654.1"/>
    <property type="molecule type" value="Genomic_DNA"/>
</dbReference>
<reference evidence="2 3" key="1">
    <citation type="submission" date="2020-02" db="EMBL/GenBank/DDBJ databases">
        <authorList>
            <person name="Zheng R.K."/>
            <person name="Sun C.M."/>
        </authorList>
    </citation>
    <scope>NUCLEOTIDE SEQUENCE [LARGE SCALE GENOMIC DNA]</scope>
    <source>
        <strain evidence="3">zrk13</strain>
    </source>
</reference>
<dbReference type="Proteomes" id="UP000514720">
    <property type="component" value="Chromosome"/>
</dbReference>
<feature type="domain" description="Phospholipid/glycerol acyltransferase" evidence="1">
    <location>
        <begin position="45"/>
        <end position="158"/>
    </location>
</feature>
<dbReference type="InterPro" id="IPR002123">
    <property type="entry name" value="Plipid/glycerol_acylTrfase"/>
</dbReference>
<evidence type="ECO:0000259" key="1">
    <source>
        <dbReference type="SMART" id="SM00563"/>
    </source>
</evidence>
<accession>A0A7L7KUI0</accession>
<keyword evidence="2" id="KW-0012">Acyltransferase</keyword>
<evidence type="ECO:0000313" key="2">
    <source>
        <dbReference type="EMBL" id="QMS85654.1"/>
    </source>
</evidence>
<proteinExistence type="predicted"/>